<protein>
    <recommendedName>
        <fullName evidence="3">Type II secretion system protein GspC N-terminal domain-containing protein</fullName>
    </recommendedName>
</protein>
<reference evidence="1 2" key="1">
    <citation type="submission" date="2018-03" db="EMBL/GenBank/DDBJ databases">
        <title>Genomic Encyclopedia of Archaeal and Bacterial Type Strains, Phase II (KMG-II): from individual species to whole genera.</title>
        <authorList>
            <person name="Goeker M."/>
        </authorList>
    </citation>
    <scope>NUCLEOTIDE SEQUENCE [LARGE SCALE GENOMIC DNA]</scope>
    <source>
        <strain evidence="1 2">DSM 25027</strain>
    </source>
</reference>
<comment type="caution">
    <text evidence="1">The sequence shown here is derived from an EMBL/GenBank/DDBJ whole genome shotgun (WGS) entry which is preliminary data.</text>
</comment>
<accession>A0A2T0MHZ1</accession>
<dbReference type="AlphaFoldDB" id="A0A2T0MHZ1"/>
<organism evidence="1 2">
    <name type="scientific">Flagellimonas meridianipacifica</name>
    <dbReference type="NCBI Taxonomy" id="1080225"/>
    <lineage>
        <taxon>Bacteria</taxon>
        <taxon>Pseudomonadati</taxon>
        <taxon>Bacteroidota</taxon>
        <taxon>Flavobacteriia</taxon>
        <taxon>Flavobacteriales</taxon>
        <taxon>Flavobacteriaceae</taxon>
        <taxon>Flagellimonas</taxon>
    </lineage>
</organism>
<sequence length="153" mass="17157">MKNKKKTYLLLLVVLAIWGILGFRIIATLGPSEEVQSPTKTVALEQPLTLKKRDTFSINANYRDPFLGTLPKTKKKAKTPKKKSPIAPKRSIAYHGSVAQNGSKSRLFFVWVDNQQYIFEKGKSIDGVTVVSGTKERIKVTYAGHTETHILKE</sequence>
<keyword evidence="2" id="KW-1185">Reference proteome</keyword>
<name>A0A2T0MHZ1_9FLAO</name>
<proteinExistence type="predicted"/>
<dbReference type="RefSeq" id="WP_106144100.1">
    <property type="nucleotide sequence ID" value="NZ_PVYX01000001.1"/>
</dbReference>
<evidence type="ECO:0000313" key="1">
    <source>
        <dbReference type="EMBL" id="PRX57191.1"/>
    </source>
</evidence>
<evidence type="ECO:0000313" key="2">
    <source>
        <dbReference type="Proteomes" id="UP000237640"/>
    </source>
</evidence>
<dbReference type="EMBL" id="PVYX01000001">
    <property type="protein sequence ID" value="PRX57191.1"/>
    <property type="molecule type" value="Genomic_DNA"/>
</dbReference>
<dbReference type="OrthoDB" id="676730at2"/>
<dbReference type="Proteomes" id="UP000237640">
    <property type="component" value="Unassembled WGS sequence"/>
</dbReference>
<gene>
    <name evidence="1" type="ORF">CLV81_1194</name>
</gene>
<evidence type="ECO:0008006" key="3">
    <source>
        <dbReference type="Google" id="ProtNLM"/>
    </source>
</evidence>